<dbReference type="EMBL" id="LT605205">
    <property type="protein sequence ID" value="SCD21783.1"/>
    <property type="molecule type" value="Genomic_DNA"/>
</dbReference>
<dbReference type="GO" id="GO:0006099">
    <property type="term" value="P:tricarboxylic acid cycle"/>
    <property type="evidence" value="ECO:0007669"/>
    <property type="project" value="UniProtKB-UniRule"/>
</dbReference>
<dbReference type="PANTHER" id="PTHR43416:SF5">
    <property type="entry name" value="DIHYDROLIPOYLLYSINE-RESIDUE SUCCINYLTRANSFERASE COMPONENT OF 2-OXOGLUTARATE DEHYDROGENASE COMPLEX, MITOCHONDRIAL"/>
    <property type="match status" value="1"/>
</dbReference>
<keyword evidence="5" id="KW-0816">Tricarboxylic acid cycle</keyword>
<evidence type="ECO:0000256" key="11">
    <source>
        <dbReference type="SAM" id="MobiDB-lite"/>
    </source>
</evidence>
<dbReference type="RefSeq" id="WP_076931552.1">
    <property type="nucleotide sequence ID" value="NZ_LT605205.1"/>
</dbReference>
<dbReference type="NCBIfam" id="TIGR01347">
    <property type="entry name" value="sucB"/>
    <property type="match status" value="1"/>
</dbReference>
<dbReference type="GO" id="GO:0005829">
    <property type="term" value="C:cytosol"/>
    <property type="evidence" value="ECO:0007669"/>
    <property type="project" value="TreeGrafter"/>
</dbReference>
<dbReference type="UniPathway" id="UPA00868">
    <property type="reaction ID" value="UER00840"/>
</dbReference>
<dbReference type="InterPro" id="IPR001078">
    <property type="entry name" value="2-oxoacid_DH_actylTfrase"/>
</dbReference>
<evidence type="ECO:0000259" key="12">
    <source>
        <dbReference type="PROSITE" id="PS50968"/>
    </source>
</evidence>
<sequence length="449" mass="48537">MAIIEIKIPSPGESITHVELSRWLVEEGAFVQKDTEIAELESEKATLMLMAEESGKISLKATEGESIEVGAVACTIDTSVQPEESVAPAADDKTSLEQPSASGQSSEKADITQTASQDGKKTSVPSVEESTATGISTAKTAIEPSESQTDYDKIKITPLAKKVMIENGLSVEDVINGLRRLKREDVEAVLGAASDRIGTNGLKRPVTRESKSERMSSLRRKLSERLVSVKNETAMLTTFNEVDMKPIMDLRKKYQTQFVEKHGIKLGIMSFFLKACSVALREFPNVNAMLDGENMITYGYADISVAVSTPKGLMVPVIRNVESLGLAEIERALEELAAKARSGKISIPEMSGGTFTVTNGGIFGSMMSTPLINPPQSAILGMHNIQERPVAIDGQVVIRPMMYVALSYDHRVIDGKESVGFLVRVKQLLEKPTDILFGGSSGEKALLGV</sequence>
<keyword evidence="14" id="KW-1185">Reference proteome</keyword>
<dbReference type="CDD" id="cd06849">
    <property type="entry name" value="lipoyl_domain"/>
    <property type="match status" value="1"/>
</dbReference>
<dbReference type="AlphaFoldDB" id="A0A1R3T034"/>
<evidence type="ECO:0000256" key="8">
    <source>
        <dbReference type="ARBA" id="ARBA00023315"/>
    </source>
</evidence>
<evidence type="ECO:0000313" key="13">
    <source>
        <dbReference type="EMBL" id="SCD21783.1"/>
    </source>
</evidence>
<keyword evidence="8 13" id="KW-0012">Acyltransferase</keyword>
<feature type="compositionally biased region" description="Polar residues" evidence="11">
    <location>
        <begin position="96"/>
        <end position="139"/>
    </location>
</feature>
<dbReference type="Gene3D" id="2.40.50.100">
    <property type="match status" value="1"/>
</dbReference>
<dbReference type="InterPro" id="IPR000089">
    <property type="entry name" value="Biotin_lipoyl"/>
</dbReference>
<comment type="cofactor">
    <cofactor evidence="1">
        <name>(R)-lipoate</name>
        <dbReference type="ChEBI" id="CHEBI:83088"/>
    </cofactor>
</comment>
<dbReference type="GO" id="GO:0004149">
    <property type="term" value="F:dihydrolipoyllysine-residue succinyltransferase activity"/>
    <property type="evidence" value="ECO:0007669"/>
    <property type="project" value="UniProtKB-UniRule"/>
</dbReference>
<keyword evidence="6 13" id="KW-0808">Transferase</keyword>
<evidence type="ECO:0000313" key="14">
    <source>
        <dbReference type="Proteomes" id="UP000187464"/>
    </source>
</evidence>
<comment type="pathway">
    <text evidence="3">Amino-acid degradation; L-lysine degradation via saccharopine pathway; glutaryl-CoA from L-lysine: step 6/6.</text>
</comment>
<dbReference type="KEGG" id="psac:PSM36_2994"/>
<dbReference type="Proteomes" id="UP000187464">
    <property type="component" value="Chromosome I"/>
</dbReference>
<dbReference type="FunFam" id="3.30.559.10:FF:000007">
    <property type="entry name" value="Dihydrolipoamide acetyltransferase component of pyruvate dehydrogenase complex"/>
    <property type="match status" value="1"/>
</dbReference>
<dbReference type="Pfam" id="PF00198">
    <property type="entry name" value="2-oxoacid_dh"/>
    <property type="match status" value="1"/>
</dbReference>
<evidence type="ECO:0000256" key="9">
    <source>
        <dbReference type="ARBA" id="ARBA00052761"/>
    </source>
</evidence>
<dbReference type="GO" id="GO:0045252">
    <property type="term" value="C:oxoglutarate dehydrogenase complex"/>
    <property type="evidence" value="ECO:0007669"/>
    <property type="project" value="UniProtKB-UniRule"/>
</dbReference>
<dbReference type="InterPro" id="IPR011053">
    <property type="entry name" value="Single_hybrid_motif"/>
</dbReference>
<feature type="region of interest" description="Disordered" evidence="11">
    <location>
        <begin position="80"/>
        <end position="149"/>
    </location>
</feature>
<comment type="similarity">
    <text evidence="4">Belongs to the 2-oxoacid dehydrogenase family.</text>
</comment>
<dbReference type="PROSITE" id="PS00189">
    <property type="entry name" value="LIPOYL"/>
    <property type="match status" value="1"/>
</dbReference>
<dbReference type="Pfam" id="PF00364">
    <property type="entry name" value="Biotin_lipoyl"/>
    <property type="match status" value="1"/>
</dbReference>
<evidence type="ECO:0000256" key="4">
    <source>
        <dbReference type="ARBA" id="ARBA00007317"/>
    </source>
</evidence>
<evidence type="ECO:0000256" key="3">
    <source>
        <dbReference type="ARBA" id="ARBA00005145"/>
    </source>
</evidence>
<dbReference type="NCBIfam" id="NF004309">
    <property type="entry name" value="PRK05704.1"/>
    <property type="match status" value="1"/>
</dbReference>
<dbReference type="SUPFAM" id="SSF51230">
    <property type="entry name" value="Single hybrid motif"/>
    <property type="match status" value="1"/>
</dbReference>
<dbReference type="InterPro" id="IPR050537">
    <property type="entry name" value="2-oxoacid_dehydrogenase"/>
</dbReference>
<dbReference type="SUPFAM" id="SSF52777">
    <property type="entry name" value="CoA-dependent acyltransferases"/>
    <property type="match status" value="1"/>
</dbReference>
<dbReference type="PANTHER" id="PTHR43416">
    <property type="entry name" value="DIHYDROLIPOYLLYSINE-RESIDUE SUCCINYLTRANSFERASE COMPONENT OF 2-OXOGLUTARATE DEHYDROGENASE COMPLEX, MITOCHONDRIAL-RELATED"/>
    <property type="match status" value="1"/>
</dbReference>
<evidence type="ECO:0000256" key="7">
    <source>
        <dbReference type="ARBA" id="ARBA00022823"/>
    </source>
</evidence>
<name>A0A1R3T034_9BACT</name>
<dbReference type="InterPro" id="IPR003016">
    <property type="entry name" value="2-oxoA_DH_lipoyl-BS"/>
</dbReference>
<dbReference type="InterPro" id="IPR006255">
    <property type="entry name" value="SucB"/>
</dbReference>
<dbReference type="InterPro" id="IPR023213">
    <property type="entry name" value="CAT-like_dom_sf"/>
</dbReference>
<comment type="catalytic activity">
    <reaction evidence="9">
        <text>N(6)-[(R)-dihydrolipoyl]-L-lysyl-[protein] + succinyl-CoA = N(6)-[(R)-S(8)-succinyldihydrolipoyl]-L-lysyl-[protein] + CoA</text>
        <dbReference type="Rhea" id="RHEA:15213"/>
        <dbReference type="Rhea" id="RHEA-COMP:10475"/>
        <dbReference type="Rhea" id="RHEA-COMP:20092"/>
        <dbReference type="ChEBI" id="CHEBI:57287"/>
        <dbReference type="ChEBI" id="CHEBI:57292"/>
        <dbReference type="ChEBI" id="CHEBI:83100"/>
        <dbReference type="ChEBI" id="CHEBI:83120"/>
        <dbReference type="EC" id="2.3.1.61"/>
    </reaction>
</comment>
<gene>
    <name evidence="13" type="ORF">PSM36_2994</name>
</gene>
<dbReference type="Gene3D" id="3.30.559.10">
    <property type="entry name" value="Chloramphenicol acetyltransferase-like domain"/>
    <property type="match status" value="1"/>
</dbReference>
<accession>A0A1R3T034</accession>
<comment type="function">
    <text evidence="2">E2 component of the 2-oxoglutarate dehydrogenase (OGDH) complex which catalyzes the second step in the conversion of 2-oxoglutarate to succinyl-CoA and CO(2).</text>
</comment>
<dbReference type="EC" id="2.3.1.61" evidence="10"/>
<dbReference type="GO" id="GO:0033512">
    <property type="term" value="P:L-lysine catabolic process to acetyl-CoA via saccharopine"/>
    <property type="evidence" value="ECO:0007669"/>
    <property type="project" value="UniProtKB-UniPathway"/>
</dbReference>
<reference evidence="13 14" key="1">
    <citation type="submission" date="2016-08" db="EMBL/GenBank/DDBJ databases">
        <authorList>
            <person name="Seilhamer J.J."/>
        </authorList>
    </citation>
    <scope>NUCLEOTIDE SEQUENCE [LARGE SCALE GENOMIC DNA]</scope>
    <source>
        <strain evidence="13">M3/6</strain>
    </source>
</reference>
<evidence type="ECO:0000256" key="10">
    <source>
        <dbReference type="NCBIfam" id="TIGR01347"/>
    </source>
</evidence>
<proteinExistence type="inferred from homology"/>
<dbReference type="PROSITE" id="PS50968">
    <property type="entry name" value="BIOTINYL_LIPOYL"/>
    <property type="match status" value="1"/>
</dbReference>
<evidence type="ECO:0000256" key="6">
    <source>
        <dbReference type="ARBA" id="ARBA00022679"/>
    </source>
</evidence>
<keyword evidence="7" id="KW-0450">Lipoyl</keyword>
<evidence type="ECO:0000256" key="2">
    <source>
        <dbReference type="ARBA" id="ARBA00004052"/>
    </source>
</evidence>
<feature type="domain" description="Lipoyl-binding" evidence="12">
    <location>
        <begin position="3"/>
        <end position="77"/>
    </location>
</feature>
<protein>
    <recommendedName>
        <fullName evidence="10">Dihydrolipoyllysine-residue succinyltransferase</fullName>
        <ecNumber evidence="10">2.3.1.61</ecNumber>
    </recommendedName>
</protein>
<organism evidence="13 14">
    <name type="scientific">Proteiniphilum saccharofermentans</name>
    <dbReference type="NCBI Taxonomy" id="1642647"/>
    <lineage>
        <taxon>Bacteria</taxon>
        <taxon>Pseudomonadati</taxon>
        <taxon>Bacteroidota</taxon>
        <taxon>Bacteroidia</taxon>
        <taxon>Bacteroidales</taxon>
        <taxon>Dysgonomonadaceae</taxon>
        <taxon>Proteiniphilum</taxon>
    </lineage>
</organism>
<evidence type="ECO:0000256" key="1">
    <source>
        <dbReference type="ARBA" id="ARBA00001938"/>
    </source>
</evidence>
<dbReference type="STRING" id="1642647.PSM36_2994"/>
<evidence type="ECO:0000256" key="5">
    <source>
        <dbReference type="ARBA" id="ARBA00022532"/>
    </source>
</evidence>